<accession>C5YVM9</accession>
<dbReference type="STRING" id="4558.C5YVM9"/>
<organism evidence="10 11">
    <name type="scientific">Sorghum bicolor</name>
    <name type="common">Sorghum</name>
    <name type="synonym">Sorghum vulgare</name>
    <dbReference type="NCBI Taxonomy" id="4558"/>
    <lineage>
        <taxon>Eukaryota</taxon>
        <taxon>Viridiplantae</taxon>
        <taxon>Streptophyta</taxon>
        <taxon>Embryophyta</taxon>
        <taxon>Tracheophyta</taxon>
        <taxon>Spermatophyta</taxon>
        <taxon>Magnoliopsida</taxon>
        <taxon>Liliopsida</taxon>
        <taxon>Poales</taxon>
        <taxon>Poaceae</taxon>
        <taxon>PACMAD clade</taxon>
        <taxon>Panicoideae</taxon>
        <taxon>Andropogonodae</taxon>
        <taxon>Andropogoneae</taxon>
        <taxon>Sorghinae</taxon>
        <taxon>Sorghum</taxon>
    </lineage>
</organism>
<evidence type="ECO:0000256" key="4">
    <source>
        <dbReference type="ARBA" id="ARBA00022490"/>
    </source>
</evidence>
<dbReference type="InterPro" id="IPR050158">
    <property type="entry name" value="Ubiquitin_ubiquitin-like"/>
</dbReference>
<protein>
    <recommendedName>
        <fullName evidence="9">Ubiquitin-like domain-containing protein</fullName>
    </recommendedName>
</protein>
<evidence type="ECO:0000259" key="9">
    <source>
        <dbReference type="PROSITE" id="PS50053"/>
    </source>
</evidence>
<dbReference type="eggNOG" id="KOG0003">
    <property type="taxonomic scope" value="Eukaryota"/>
</dbReference>
<dbReference type="PANTHER" id="PTHR10666">
    <property type="entry name" value="UBIQUITIN"/>
    <property type="match status" value="1"/>
</dbReference>
<evidence type="ECO:0000256" key="2">
    <source>
        <dbReference type="ARBA" id="ARBA00004496"/>
    </source>
</evidence>
<evidence type="ECO:0000256" key="3">
    <source>
        <dbReference type="ARBA" id="ARBA00008430"/>
    </source>
</evidence>
<dbReference type="GO" id="GO:0003729">
    <property type="term" value="F:mRNA binding"/>
    <property type="evidence" value="ECO:0007669"/>
    <property type="project" value="UniProtKB-ARBA"/>
</dbReference>
<reference evidence="10 11" key="1">
    <citation type="journal article" date="2009" name="Nature">
        <title>The Sorghum bicolor genome and the diversification of grasses.</title>
        <authorList>
            <person name="Paterson A.H."/>
            <person name="Bowers J.E."/>
            <person name="Bruggmann R."/>
            <person name="Dubchak I."/>
            <person name="Grimwood J."/>
            <person name="Gundlach H."/>
            <person name="Haberer G."/>
            <person name="Hellsten U."/>
            <person name="Mitros T."/>
            <person name="Poliakov A."/>
            <person name="Schmutz J."/>
            <person name="Spannagl M."/>
            <person name="Tang H."/>
            <person name="Wang X."/>
            <person name="Wicker T."/>
            <person name="Bharti A.K."/>
            <person name="Chapman J."/>
            <person name="Feltus F.A."/>
            <person name="Gowik U."/>
            <person name="Grigoriev I.V."/>
            <person name="Lyons E."/>
            <person name="Maher C.A."/>
            <person name="Martis M."/>
            <person name="Narechania A."/>
            <person name="Otillar R.P."/>
            <person name="Penning B.W."/>
            <person name="Salamov A.A."/>
            <person name="Wang Y."/>
            <person name="Zhang L."/>
            <person name="Carpita N.C."/>
            <person name="Freeling M."/>
            <person name="Gingle A.R."/>
            <person name="Hash C.T."/>
            <person name="Keller B."/>
            <person name="Klein P."/>
            <person name="Kresovich S."/>
            <person name="McCann M.C."/>
            <person name="Ming R."/>
            <person name="Peterson D.G."/>
            <person name="Mehboob-ur-Rahman"/>
            <person name="Ware D."/>
            <person name="Westhoff P."/>
            <person name="Mayer K.F."/>
            <person name="Messing J."/>
            <person name="Rokhsar D.S."/>
        </authorList>
    </citation>
    <scope>NUCLEOTIDE SEQUENCE [LARGE SCALE GENOMIC DNA]</scope>
    <source>
        <strain evidence="11">cv. BTx623</strain>
    </source>
</reference>
<dbReference type="GO" id="GO:0005737">
    <property type="term" value="C:cytoplasm"/>
    <property type="evidence" value="ECO:0007669"/>
    <property type="project" value="UniProtKB-SubCell"/>
</dbReference>
<proteinExistence type="inferred from homology"/>
<dbReference type="SUPFAM" id="SSF54236">
    <property type="entry name" value="Ubiquitin-like"/>
    <property type="match status" value="1"/>
</dbReference>
<dbReference type="PRINTS" id="PR00348">
    <property type="entry name" value="UBIQUITIN"/>
</dbReference>
<evidence type="ECO:0000256" key="7">
    <source>
        <dbReference type="ARBA" id="ARBA00022843"/>
    </source>
</evidence>
<comment type="similarity">
    <text evidence="3">Belongs to the ubiquitin family.</text>
</comment>
<evidence type="ECO:0000313" key="11">
    <source>
        <dbReference type="Proteomes" id="UP000000768"/>
    </source>
</evidence>
<dbReference type="PROSITE" id="PS50053">
    <property type="entry name" value="UBIQUITIN_2"/>
    <property type="match status" value="1"/>
</dbReference>
<sequence length="50" mass="5721">MQIFVKTLTSKTITLEIESSDIIDNVKPKIQDKEGILPDQQRLIFAANYI</sequence>
<evidence type="ECO:0000256" key="8">
    <source>
        <dbReference type="ARBA" id="ARBA00023242"/>
    </source>
</evidence>
<name>C5YVM9_SORBI</name>
<evidence type="ECO:0000313" key="10">
    <source>
        <dbReference type="EMBL" id="EES17955.1"/>
    </source>
</evidence>
<dbReference type="AlphaFoldDB" id="C5YVM9"/>
<keyword evidence="11" id="KW-1185">Reference proteome</keyword>
<reference evidence="11" key="2">
    <citation type="journal article" date="2018" name="Plant J.">
        <title>The Sorghum bicolor reference genome: improved assembly, gene annotations, a transcriptome atlas, and signatures of genome organization.</title>
        <authorList>
            <person name="McCormick R.F."/>
            <person name="Truong S.K."/>
            <person name="Sreedasyam A."/>
            <person name="Jenkins J."/>
            <person name="Shu S."/>
            <person name="Sims D."/>
            <person name="Kennedy M."/>
            <person name="Amirebrahimi M."/>
            <person name="Weers B.D."/>
            <person name="McKinley B."/>
            <person name="Mattison A."/>
            <person name="Morishige D.T."/>
            <person name="Grimwood J."/>
            <person name="Schmutz J."/>
            <person name="Mullet J.E."/>
        </authorList>
    </citation>
    <scope>NUCLEOTIDE SEQUENCE [LARGE SCALE GENOMIC DNA]</scope>
    <source>
        <strain evidence="11">cv. BTx623</strain>
    </source>
</reference>
<dbReference type="HOGENOM" id="CLU_010412_6_6_1"/>
<evidence type="ECO:0000256" key="6">
    <source>
        <dbReference type="ARBA" id="ARBA00022737"/>
    </source>
</evidence>
<gene>
    <name evidence="10" type="ORF">SORBI_3009G091200</name>
</gene>
<dbReference type="GO" id="GO:0005634">
    <property type="term" value="C:nucleus"/>
    <property type="evidence" value="ECO:0007669"/>
    <property type="project" value="UniProtKB-SubCell"/>
</dbReference>
<dbReference type="Gramene" id="EES17955">
    <property type="protein sequence ID" value="EES17955"/>
    <property type="gene ID" value="SORBI_3009G091200"/>
</dbReference>
<dbReference type="EMBL" id="CM000768">
    <property type="protein sequence ID" value="EES17955.1"/>
    <property type="molecule type" value="Genomic_DNA"/>
</dbReference>
<keyword evidence="5" id="KW-1017">Isopeptide bond</keyword>
<dbReference type="InParanoid" id="C5YVM9"/>
<keyword evidence="7" id="KW-0832">Ubl conjugation</keyword>
<dbReference type="FunFam" id="3.10.20.90:FF:000469">
    <property type="entry name" value="Polyubiquitin-C"/>
    <property type="match status" value="1"/>
</dbReference>
<dbReference type="Pfam" id="PF00240">
    <property type="entry name" value="ubiquitin"/>
    <property type="match status" value="1"/>
</dbReference>
<keyword evidence="4" id="KW-0963">Cytoplasm</keyword>
<dbReference type="Proteomes" id="UP000000768">
    <property type="component" value="Chromosome 9"/>
</dbReference>
<keyword evidence="6" id="KW-0677">Repeat</keyword>
<keyword evidence="8" id="KW-0539">Nucleus</keyword>
<dbReference type="InterPro" id="IPR000626">
    <property type="entry name" value="Ubiquitin-like_dom"/>
</dbReference>
<dbReference type="InterPro" id="IPR029071">
    <property type="entry name" value="Ubiquitin-like_domsf"/>
</dbReference>
<evidence type="ECO:0000256" key="1">
    <source>
        <dbReference type="ARBA" id="ARBA00004123"/>
    </source>
</evidence>
<comment type="subcellular location">
    <subcellularLocation>
        <location evidence="2">Cytoplasm</location>
    </subcellularLocation>
    <subcellularLocation>
        <location evidence="1">Nucleus</location>
    </subcellularLocation>
</comment>
<feature type="domain" description="Ubiquitin-like" evidence="9">
    <location>
        <begin position="1"/>
        <end position="50"/>
    </location>
</feature>
<dbReference type="InterPro" id="IPR019956">
    <property type="entry name" value="Ubiquitin_dom"/>
</dbReference>
<dbReference type="Gene3D" id="3.10.20.90">
    <property type="entry name" value="Phosphatidylinositol 3-kinase Catalytic Subunit, Chain A, domain 1"/>
    <property type="match status" value="1"/>
</dbReference>
<evidence type="ECO:0000256" key="5">
    <source>
        <dbReference type="ARBA" id="ARBA00022499"/>
    </source>
</evidence>